<protein>
    <submittedName>
        <fullName evidence="2">Uncharacterized protein</fullName>
    </submittedName>
</protein>
<dbReference type="EMBL" id="HACM01011897">
    <property type="protein sequence ID" value="CRZ12339.1"/>
    <property type="molecule type" value="Transcribed_RNA"/>
</dbReference>
<evidence type="ECO:0000256" key="1">
    <source>
        <dbReference type="SAM" id="MobiDB-lite"/>
    </source>
</evidence>
<name>A0A0H5RUD9_9EUKA</name>
<dbReference type="AlphaFoldDB" id="A0A0H5RUD9"/>
<organism evidence="2">
    <name type="scientific">Spongospora subterranea</name>
    <dbReference type="NCBI Taxonomy" id="70186"/>
    <lineage>
        <taxon>Eukaryota</taxon>
        <taxon>Sar</taxon>
        <taxon>Rhizaria</taxon>
        <taxon>Endomyxa</taxon>
        <taxon>Phytomyxea</taxon>
        <taxon>Plasmodiophorida</taxon>
        <taxon>Plasmodiophoridae</taxon>
        <taxon>Spongospora</taxon>
    </lineage>
</organism>
<feature type="region of interest" description="Disordered" evidence="1">
    <location>
        <begin position="58"/>
        <end position="106"/>
    </location>
</feature>
<sequence length="158" mass="17386">MVVDHTPPPPQTRSQSITAVALQQEQMNHEITGIHTSLHALQQTCERLAARFEDAFQNANAPPTFPPAGTDQQPSKHIKPFPITTTALPTSVIRPVQPPSFSGSERPPIDPQDHLFSLDLWLLDQPEARKIALAAGTLTGTARKEWRIRLRAPIVPDG</sequence>
<accession>A0A0H5RUD9</accession>
<reference evidence="2" key="1">
    <citation type="submission" date="2015-04" db="EMBL/GenBank/DDBJ databases">
        <title>The genome sequence of the plant pathogenic Rhizarian Plasmodiophora brassicae reveals insights in its biotrophic life cycle and the origin of chitin synthesis.</title>
        <authorList>
            <person name="Schwelm A."/>
            <person name="Fogelqvist J."/>
            <person name="Knaust A."/>
            <person name="Julke S."/>
            <person name="Lilja T."/>
            <person name="Dhandapani V."/>
            <person name="Bonilla-Rosso G."/>
            <person name="Karlsson M."/>
            <person name="Shevchenko A."/>
            <person name="Choi S.R."/>
            <person name="Kim H.G."/>
            <person name="Park J.Y."/>
            <person name="Lim Y.P."/>
            <person name="Ludwig-Muller J."/>
            <person name="Dixelius C."/>
        </authorList>
    </citation>
    <scope>NUCLEOTIDE SEQUENCE</scope>
    <source>
        <tissue evidence="2">Potato root galls</tissue>
    </source>
</reference>
<evidence type="ECO:0000313" key="2">
    <source>
        <dbReference type="EMBL" id="CRZ12339.1"/>
    </source>
</evidence>
<proteinExistence type="predicted"/>